<dbReference type="Pfam" id="PF07715">
    <property type="entry name" value="Plug"/>
    <property type="match status" value="1"/>
</dbReference>
<feature type="signal peptide" evidence="16">
    <location>
        <begin position="1"/>
        <end position="19"/>
    </location>
</feature>
<dbReference type="CDD" id="cd01347">
    <property type="entry name" value="ligand_gated_channel"/>
    <property type="match status" value="1"/>
</dbReference>
<proteinExistence type="inferred from homology"/>
<comment type="similarity">
    <text evidence="2 14 15">Belongs to the TonB-dependent receptor family.</text>
</comment>
<keyword evidence="6 14" id="KW-0812">Transmembrane</keyword>
<evidence type="ECO:0000256" key="13">
    <source>
        <dbReference type="ARBA" id="ARBA00023237"/>
    </source>
</evidence>
<reference evidence="19 20" key="1">
    <citation type="submission" date="2018-08" db="EMBL/GenBank/DDBJ databases">
        <title>Erythrobacter zhengii sp.nov., a bacterium isolated from deep-sea sediment.</title>
        <authorList>
            <person name="Fang C."/>
            <person name="Wu Y.-H."/>
            <person name="Sun C."/>
            <person name="Wang H."/>
            <person name="Cheng H."/>
            <person name="Meng F.-X."/>
            <person name="Wang C.-S."/>
            <person name="Xu X.-W."/>
        </authorList>
    </citation>
    <scope>NUCLEOTIDE SEQUENCE [LARGE SCALE GENOMIC DNA]</scope>
    <source>
        <strain evidence="19 20">CCTCC AB 2015396</strain>
    </source>
</reference>
<dbReference type="InterPro" id="IPR036942">
    <property type="entry name" value="Beta-barrel_TonB_sf"/>
</dbReference>
<dbReference type="InterPro" id="IPR000531">
    <property type="entry name" value="Beta-barrel_TonB"/>
</dbReference>
<accession>A0A3A1P1K6</accession>
<dbReference type="GO" id="GO:0015344">
    <property type="term" value="F:siderophore uptake transmembrane transporter activity"/>
    <property type="evidence" value="ECO:0007669"/>
    <property type="project" value="TreeGrafter"/>
</dbReference>
<protein>
    <submittedName>
        <fullName evidence="19">TonB-dependent siderophore receptor</fullName>
    </submittedName>
</protein>
<evidence type="ECO:0000256" key="4">
    <source>
        <dbReference type="ARBA" id="ARBA00022452"/>
    </source>
</evidence>
<keyword evidence="20" id="KW-1185">Reference proteome</keyword>
<evidence type="ECO:0000256" key="10">
    <source>
        <dbReference type="ARBA" id="ARBA00023077"/>
    </source>
</evidence>
<keyword evidence="8" id="KW-0408">Iron</keyword>
<keyword evidence="3 14" id="KW-0813">Transport</keyword>
<keyword evidence="9" id="KW-0406">Ion transport</keyword>
<comment type="subcellular location">
    <subcellularLocation>
        <location evidence="1 14">Cell outer membrane</location>
        <topology evidence="1 14">Multi-pass membrane protein</topology>
    </subcellularLocation>
</comment>
<feature type="domain" description="TonB-dependent receptor-like beta-barrel" evidence="17">
    <location>
        <begin position="228"/>
        <end position="708"/>
    </location>
</feature>
<feature type="domain" description="TonB-dependent receptor plug" evidence="18">
    <location>
        <begin position="62"/>
        <end position="155"/>
    </location>
</feature>
<dbReference type="InterPro" id="IPR039426">
    <property type="entry name" value="TonB-dep_rcpt-like"/>
</dbReference>
<dbReference type="GO" id="GO:0015891">
    <property type="term" value="P:siderophore transport"/>
    <property type="evidence" value="ECO:0007669"/>
    <property type="project" value="InterPro"/>
</dbReference>
<dbReference type="InterPro" id="IPR037066">
    <property type="entry name" value="Plug_dom_sf"/>
</dbReference>
<keyword evidence="4 14" id="KW-1134">Transmembrane beta strand</keyword>
<evidence type="ECO:0000313" key="19">
    <source>
        <dbReference type="EMBL" id="RIV80924.1"/>
    </source>
</evidence>
<dbReference type="SUPFAM" id="SSF56935">
    <property type="entry name" value="Porins"/>
    <property type="match status" value="1"/>
</dbReference>
<dbReference type="PANTHER" id="PTHR32552:SF68">
    <property type="entry name" value="FERRICHROME OUTER MEMBRANE TRANSPORTER_PHAGE RECEPTOR"/>
    <property type="match status" value="1"/>
</dbReference>
<evidence type="ECO:0000256" key="11">
    <source>
        <dbReference type="ARBA" id="ARBA00023136"/>
    </source>
</evidence>
<dbReference type="PANTHER" id="PTHR32552">
    <property type="entry name" value="FERRICHROME IRON RECEPTOR-RELATED"/>
    <property type="match status" value="1"/>
</dbReference>
<evidence type="ECO:0000259" key="18">
    <source>
        <dbReference type="Pfam" id="PF07715"/>
    </source>
</evidence>
<evidence type="ECO:0000313" key="20">
    <source>
        <dbReference type="Proteomes" id="UP000265366"/>
    </source>
</evidence>
<dbReference type="Proteomes" id="UP000265366">
    <property type="component" value="Unassembled WGS sequence"/>
</dbReference>
<comment type="caution">
    <text evidence="19">The sequence shown here is derived from an EMBL/GenBank/DDBJ whole genome shotgun (WGS) entry which is preliminary data.</text>
</comment>
<evidence type="ECO:0000256" key="15">
    <source>
        <dbReference type="RuleBase" id="RU003357"/>
    </source>
</evidence>
<feature type="chain" id="PRO_5017413825" evidence="16">
    <location>
        <begin position="20"/>
        <end position="739"/>
    </location>
</feature>
<sequence>MKLAHIAPLLATVAVPALAQEQAQADRQVSSNDVIIVTGTPQERYDVNAVDQLTGIALEFLELPRVVETIPEQILLDQKVTELDEALRNVPGVSLGDGFGGSNNDFFIRGFRRNTVYRDGLRTASNFRVNTTNLAAVRVIKGPASITYGQVEPGGLVDIVTKKPLDDQRIYAEARLGSYDSSLLLLDWSQPLGDKVAVRINAASERSDSFRDLFDIRRDTVSLTGRYDITNRTRLNLSYEYRDEFRTFDRGTITVPTAQGREIVNRLLDIPISRRFGEAYEKFDTQVQFATADLTHEFSNQWSIRVAGAWEHSDSDDLQSRPASVLVLGADAPIQNGFLTGRPIPKQFFGDPTDQVFLVRRTDGSRDYDQTSWYANAQINGEFMTGALNHRVALGGNWRSYSSTRYFAATPLTNGVPVADGGGGPLFDVQIPVYGTLPTQISIDGLDPIIDDTRDYGFFLNDYIDLTNRLSLLLGGRFDFADVDGNGPAEMVSAFSPQAALTYRLVDNVSAFVSYAEAFQPNTAFMLDLGGMPSTSKLFDPEDSTQYEGGLKAQLFDRKLNLQASAYKIKKTNVLSVVDGVPQLTDGQDSKGFEISANGQPLPGLNVVAGYGYTDAEILTGADAGNRPRNVAEHTFNFWMSYEQKAGTLRGLGAGAGAFYMSDRYGDDANSWHLGSYTLVDGSVWYNLPFGLFQRSNNVRLQLSVKNILDEEYYPASGGDLRVSIGAPRTVFGSVAVTF</sequence>
<keyword evidence="7 16" id="KW-0732">Signal</keyword>
<dbReference type="Pfam" id="PF00593">
    <property type="entry name" value="TonB_dep_Rec_b-barrel"/>
    <property type="match status" value="1"/>
</dbReference>
<evidence type="ECO:0000256" key="16">
    <source>
        <dbReference type="SAM" id="SignalP"/>
    </source>
</evidence>
<dbReference type="Gene3D" id="2.40.170.20">
    <property type="entry name" value="TonB-dependent receptor, beta-barrel domain"/>
    <property type="match status" value="1"/>
</dbReference>
<dbReference type="InterPro" id="IPR010105">
    <property type="entry name" value="TonB_sidphr_rcpt"/>
</dbReference>
<evidence type="ECO:0000256" key="3">
    <source>
        <dbReference type="ARBA" id="ARBA00022448"/>
    </source>
</evidence>
<evidence type="ECO:0000256" key="2">
    <source>
        <dbReference type="ARBA" id="ARBA00009810"/>
    </source>
</evidence>
<evidence type="ECO:0000256" key="14">
    <source>
        <dbReference type="PROSITE-ProRule" id="PRU01360"/>
    </source>
</evidence>
<evidence type="ECO:0000256" key="6">
    <source>
        <dbReference type="ARBA" id="ARBA00022692"/>
    </source>
</evidence>
<dbReference type="GO" id="GO:0009279">
    <property type="term" value="C:cell outer membrane"/>
    <property type="evidence" value="ECO:0007669"/>
    <property type="project" value="UniProtKB-SubCell"/>
</dbReference>
<dbReference type="InterPro" id="IPR012910">
    <property type="entry name" value="Plug_dom"/>
</dbReference>
<gene>
    <name evidence="19" type="ORF">D2V17_18670</name>
</gene>
<dbReference type="GO" id="GO:0038023">
    <property type="term" value="F:signaling receptor activity"/>
    <property type="evidence" value="ECO:0007669"/>
    <property type="project" value="InterPro"/>
</dbReference>
<evidence type="ECO:0000259" key="17">
    <source>
        <dbReference type="Pfam" id="PF00593"/>
    </source>
</evidence>
<keyword evidence="10 15" id="KW-0798">TonB box</keyword>
<dbReference type="RefSeq" id="WP_119594660.1">
    <property type="nucleotide sequence ID" value="NZ_QXFM01000140.1"/>
</dbReference>
<dbReference type="Gene3D" id="2.170.130.10">
    <property type="entry name" value="TonB-dependent receptor, plug domain"/>
    <property type="match status" value="1"/>
</dbReference>
<dbReference type="AlphaFoldDB" id="A0A3A1P1K6"/>
<evidence type="ECO:0000256" key="5">
    <source>
        <dbReference type="ARBA" id="ARBA00022496"/>
    </source>
</evidence>
<evidence type="ECO:0000256" key="7">
    <source>
        <dbReference type="ARBA" id="ARBA00022729"/>
    </source>
</evidence>
<evidence type="ECO:0000256" key="12">
    <source>
        <dbReference type="ARBA" id="ARBA00023170"/>
    </source>
</evidence>
<evidence type="ECO:0000256" key="8">
    <source>
        <dbReference type="ARBA" id="ARBA00023004"/>
    </source>
</evidence>
<keyword evidence="5" id="KW-0410">Iron transport</keyword>
<evidence type="ECO:0000256" key="1">
    <source>
        <dbReference type="ARBA" id="ARBA00004571"/>
    </source>
</evidence>
<dbReference type="OrthoDB" id="9760333at2"/>
<dbReference type="EMBL" id="QXFM01000140">
    <property type="protein sequence ID" value="RIV80924.1"/>
    <property type="molecule type" value="Genomic_DNA"/>
</dbReference>
<keyword evidence="12 19" id="KW-0675">Receptor</keyword>
<keyword evidence="13 14" id="KW-0998">Cell outer membrane</keyword>
<dbReference type="NCBIfam" id="TIGR01783">
    <property type="entry name" value="TonB-siderophor"/>
    <property type="match status" value="1"/>
</dbReference>
<keyword evidence="11 14" id="KW-0472">Membrane</keyword>
<name>A0A3A1P1K6_9SPHN</name>
<dbReference type="PROSITE" id="PS52016">
    <property type="entry name" value="TONB_DEPENDENT_REC_3"/>
    <property type="match status" value="1"/>
</dbReference>
<organism evidence="19 20">
    <name type="scientific">Aurantiacibacter xanthus</name>
    <dbReference type="NCBI Taxonomy" id="1784712"/>
    <lineage>
        <taxon>Bacteria</taxon>
        <taxon>Pseudomonadati</taxon>
        <taxon>Pseudomonadota</taxon>
        <taxon>Alphaproteobacteria</taxon>
        <taxon>Sphingomonadales</taxon>
        <taxon>Erythrobacteraceae</taxon>
        <taxon>Aurantiacibacter</taxon>
    </lineage>
</organism>
<evidence type="ECO:0000256" key="9">
    <source>
        <dbReference type="ARBA" id="ARBA00023065"/>
    </source>
</evidence>